<sequence length="534" mass="61914">MLRKGIYIGLMVLSMACKTKQVTIDKPLIKEEIADVFPEQEIAENIKNDLINIPDSSIKSIYYSNHYTPIWKSDTLITNGIQWIRNAKYHGLSPAKYNLSKIEQLYSEIHTDTCINTTKYAQLDILLTSAIRKCGLDIRFSQLDPNQFHSGWNYPKPILSTHDSIWINSIKKNQLNQLNTFFEPKNILYNKLTLELKKLYSQQNIESDFQIIDPGFILQKGDSNKYVLPLKRKLLKFPNDSNISMDFNQELSDAVKNFQLKHGLVPDGIVGKQTYHYLNWNKETYINLIKANLERLRWFSDDQFTTGITINIASQLLDFRDHNKSLLTSKVVVGKYKNQTPVFQSSIDYLVFNPCWTVPRSIATTQILRGAKRDSMYLQKRKMFACINGIEIPTDSIDFSQYTASNFPFTVFQHTSPSNALGKVKFMFKNHYSIYLHDTPQQSLFKKPVRTYSHGCIRVENALELADFTLNKIDHQNIDKNKYLAKGYPVKVYLKKEIPINIVYLTCWIDPKSGEVVYGKDVYLKDYLISKELH</sequence>
<keyword evidence="4 7" id="KW-0133">Cell shape</keyword>
<dbReference type="InterPro" id="IPR005490">
    <property type="entry name" value="LD_TPept_cat_dom"/>
</dbReference>
<accession>A0AAE3M0V9</accession>
<comment type="caution">
    <text evidence="9">The sequence shown here is derived from an EMBL/GenBank/DDBJ whole genome shotgun (WGS) entry which is preliminary data.</text>
</comment>
<reference evidence="9" key="1">
    <citation type="submission" date="2022-10" db="EMBL/GenBank/DDBJ databases">
        <authorList>
            <person name="Yu W.X."/>
        </authorList>
    </citation>
    <scope>NUCLEOTIDE SEQUENCE</scope>
    <source>
        <strain evidence="9">AAT</strain>
    </source>
</reference>
<evidence type="ECO:0000256" key="1">
    <source>
        <dbReference type="ARBA" id="ARBA00004752"/>
    </source>
</evidence>
<comment type="similarity">
    <text evidence="2">Belongs to the YkuD family.</text>
</comment>
<dbReference type="PANTHER" id="PTHR41533:SF2">
    <property type="entry name" value="BLR7131 PROTEIN"/>
    <property type="match status" value="1"/>
</dbReference>
<keyword evidence="10" id="KW-1185">Reference proteome</keyword>
<evidence type="ECO:0000259" key="8">
    <source>
        <dbReference type="PROSITE" id="PS52029"/>
    </source>
</evidence>
<dbReference type="GO" id="GO:0009252">
    <property type="term" value="P:peptidoglycan biosynthetic process"/>
    <property type="evidence" value="ECO:0007669"/>
    <property type="project" value="UniProtKB-KW"/>
</dbReference>
<gene>
    <name evidence="9" type="ORF">OM075_01840</name>
</gene>
<feature type="active site" description="Proton donor/acceptor" evidence="7">
    <location>
        <position position="437"/>
    </location>
</feature>
<dbReference type="InterPro" id="IPR045380">
    <property type="entry name" value="LD_TPept_scaffold_dom"/>
</dbReference>
<feature type="domain" description="L,D-TPase catalytic" evidence="8">
    <location>
        <begin position="306"/>
        <end position="493"/>
    </location>
</feature>
<dbReference type="GO" id="GO:0004180">
    <property type="term" value="F:carboxypeptidase activity"/>
    <property type="evidence" value="ECO:0007669"/>
    <property type="project" value="UniProtKB-ARBA"/>
</dbReference>
<dbReference type="GO" id="GO:0016740">
    <property type="term" value="F:transferase activity"/>
    <property type="evidence" value="ECO:0007669"/>
    <property type="project" value="UniProtKB-KW"/>
</dbReference>
<dbReference type="GO" id="GO:0071555">
    <property type="term" value="P:cell wall organization"/>
    <property type="evidence" value="ECO:0007669"/>
    <property type="project" value="UniProtKB-UniRule"/>
</dbReference>
<keyword evidence="6 7" id="KW-0961">Cell wall biogenesis/degradation</keyword>
<evidence type="ECO:0000313" key="9">
    <source>
        <dbReference type="EMBL" id="MCW3785186.1"/>
    </source>
</evidence>
<proteinExistence type="inferred from homology"/>
<dbReference type="PROSITE" id="PS51257">
    <property type="entry name" value="PROKAR_LIPOPROTEIN"/>
    <property type="match status" value="1"/>
</dbReference>
<evidence type="ECO:0000256" key="6">
    <source>
        <dbReference type="ARBA" id="ARBA00023316"/>
    </source>
</evidence>
<evidence type="ECO:0000256" key="4">
    <source>
        <dbReference type="ARBA" id="ARBA00022960"/>
    </source>
</evidence>
<evidence type="ECO:0000256" key="2">
    <source>
        <dbReference type="ARBA" id="ARBA00005992"/>
    </source>
</evidence>
<dbReference type="InterPro" id="IPR036366">
    <property type="entry name" value="PGBDSf"/>
</dbReference>
<dbReference type="PROSITE" id="PS52029">
    <property type="entry name" value="LD_TPASE"/>
    <property type="match status" value="1"/>
</dbReference>
<keyword evidence="5 7" id="KW-0573">Peptidoglycan synthesis</keyword>
<dbReference type="SUPFAM" id="SSF47090">
    <property type="entry name" value="PGBD-like"/>
    <property type="match status" value="1"/>
</dbReference>
<keyword evidence="3" id="KW-0808">Transferase</keyword>
<evidence type="ECO:0000256" key="7">
    <source>
        <dbReference type="PROSITE-ProRule" id="PRU01373"/>
    </source>
</evidence>
<evidence type="ECO:0000313" key="10">
    <source>
        <dbReference type="Proteomes" id="UP001209229"/>
    </source>
</evidence>
<name>A0AAE3M0V9_9BACT</name>
<dbReference type="EMBL" id="JAPDPJ010000001">
    <property type="protein sequence ID" value="MCW3785186.1"/>
    <property type="molecule type" value="Genomic_DNA"/>
</dbReference>
<dbReference type="GO" id="GO:0008360">
    <property type="term" value="P:regulation of cell shape"/>
    <property type="evidence" value="ECO:0007669"/>
    <property type="project" value="UniProtKB-UniRule"/>
</dbReference>
<organism evidence="9 10">
    <name type="scientific">Plebeiibacterium sediminum</name>
    <dbReference type="NCBI Taxonomy" id="2992112"/>
    <lineage>
        <taxon>Bacteria</taxon>
        <taxon>Pseudomonadati</taxon>
        <taxon>Bacteroidota</taxon>
        <taxon>Bacteroidia</taxon>
        <taxon>Marinilabiliales</taxon>
        <taxon>Marinilabiliaceae</taxon>
        <taxon>Plebeiibacterium</taxon>
    </lineage>
</organism>
<dbReference type="Pfam" id="PF01471">
    <property type="entry name" value="PG_binding_1"/>
    <property type="match status" value="1"/>
</dbReference>
<dbReference type="Gene3D" id="2.40.440.10">
    <property type="entry name" value="L,D-transpeptidase catalytic domain-like"/>
    <property type="match status" value="1"/>
</dbReference>
<protein>
    <submittedName>
        <fullName evidence="9">L,D-transpeptidase family protein</fullName>
    </submittedName>
</protein>
<evidence type="ECO:0000256" key="5">
    <source>
        <dbReference type="ARBA" id="ARBA00022984"/>
    </source>
</evidence>
<dbReference type="CDD" id="cd16913">
    <property type="entry name" value="YkuD_like"/>
    <property type="match status" value="1"/>
</dbReference>
<feature type="active site" description="Nucleophile" evidence="7">
    <location>
        <position position="456"/>
    </location>
</feature>
<dbReference type="InterPro" id="IPR002477">
    <property type="entry name" value="Peptidoglycan-bd-like"/>
</dbReference>
<dbReference type="Gene3D" id="1.10.101.10">
    <property type="entry name" value="PGBD-like superfamily/PGBD"/>
    <property type="match status" value="1"/>
</dbReference>
<dbReference type="RefSeq" id="WP_301188757.1">
    <property type="nucleotide sequence ID" value="NZ_JAPDPJ010000001.1"/>
</dbReference>
<dbReference type="InterPro" id="IPR038063">
    <property type="entry name" value="Transpep_catalytic_dom"/>
</dbReference>
<dbReference type="SUPFAM" id="SSF141523">
    <property type="entry name" value="L,D-transpeptidase catalytic domain-like"/>
    <property type="match status" value="1"/>
</dbReference>
<dbReference type="Pfam" id="PF20142">
    <property type="entry name" value="Scaffold"/>
    <property type="match status" value="1"/>
</dbReference>
<dbReference type="InterPro" id="IPR036365">
    <property type="entry name" value="PGBD-like_sf"/>
</dbReference>
<comment type="pathway">
    <text evidence="1 7">Cell wall biogenesis; peptidoglycan biosynthesis.</text>
</comment>
<dbReference type="PANTHER" id="PTHR41533">
    <property type="entry name" value="L,D-TRANSPEPTIDASE HI_1667-RELATED"/>
    <property type="match status" value="1"/>
</dbReference>
<dbReference type="Proteomes" id="UP001209229">
    <property type="component" value="Unassembled WGS sequence"/>
</dbReference>
<evidence type="ECO:0000256" key="3">
    <source>
        <dbReference type="ARBA" id="ARBA00022679"/>
    </source>
</evidence>
<dbReference type="Pfam" id="PF03734">
    <property type="entry name" value="YkuD"/>
    <property type="match status" value="1"/>
</dbReference>
<dbReference type="AlphaFoldDB" id="A0AAE3M0V9"/>
<dbReference type="InterPro" id="IPR052905">
    <property type="entry name" value="LD-transpeptidase_YkuD-like"/>
</dbReference>